<dbReference type="PANTHER" id="PTHR38684:SF1">
    <property type="entry name" value="PROTEIN AMPE"/>
    <property type="match status" value="1"/>
</dbReference>
<evidence type="ECO:0000256" key="1">
    <source>
        <dbReference type="SAM" id="Phobius"/>
    </source>
</evidence>
<feature type="transmembrane region" description="Helical" evidence="1">
    <location>
        <begin position="74"/>
        <end position="93"/>
    </location>
</feature>
<evidence type="ECO:0000313" key="2">
    <source>
        <dbReference type="EMBL" id="SFN10074.1"/>
    </source>
</evidence>
<dbReference type="Proteomes" id="UP000199339">
    <property type="component" value="Unassembled WGS sequence"/>
</dbReference>
<feature type="transmembrane region" description="Helical" evidence="1">
    <location>
        <begin position="150"/>
        <end position="172"/>
    </location>
</feature>
<dbReference type="InterPro" id="IPR052966">
    <property type="entry name" value="Beta-lactamase_Reg"/>
</dbReference>
<reference evidence="3" key="1">
    <citation type="submission" date="2016-10" db="EMBL/GenBank/DDBJ databases">
        <authorList>
            <person name="Varghese N."/>
            <person name="Submissions S."/>
        </authorList>
    </citation>
    <scope>NUCLEOTIDE SEQUENCE [LARGE SCALE GENOMIC DNA]</scope>
    <source>
        <strain evidence="3">CGMCC 1.6775</strain>
    </source>
</reference>
<dbReference type="EMBL" id="FOUR01000004">
    <property type="protein sequence ID" value="SFN10074.1"/>
    <property type="molecule type" value="Genomic_DNA"/>
</dbReference>
<feature type="transmembrane region" description="Helical" evidence="1">
    <location>
        <begin position="193"/>
        <end position="216"/>
    </location>
</feature>
<keyword evidence="1" id="KW-1133">Transmembrane helix</keyword>
<feature type="transmembrane region" description="Helical" evidence="1">
    <location>
        <begin position="46"/>
        <end position="67"/>
    </location>
</feature>
<sequence length="295" mass="32778">MVLIVFLLAYLVRRKLDSSGHFSGDALWRAWFHRGSRVHAGAETSVGGGLALVLLPAFLSGLLEYLLTGYGIRWLVYPVEFIVLVAMMGAPGWKRVLRAYSDAWSRDDMQGAWHHVRDWLPLEERQEDSSAESMHLSLSRAFMVSIFERYFLVAFWFVVGGMPAAILARGLVALAEQWPQAAARPRFVRWAEWLAWIPARVVSITFGIAGDLAGWLSEAKGLLLAVRKPAGELLAESANSALTGYALDPERFLKVHPDEWSRFGSTSLGAVRDLLNRTMLVWLCAVALLVIAGVV</sequence>
<organism evidence="2 3">
    <name type="scientific">Marinobacter pelagius</name>
    <dbReference type="NCBI Taxonomy" id="379482"/>
    <lineage>
        <taxon>Bacteria</taxon>
        <taxon>Pseudomonadati</taxon>
        <taxon>Pseudomonadota</taxon>
        <taxon>Gammaproteobacteria</taxon>
        <taxon>Pseudomonadales</taxon>
        <taxon>Marinobacteraceae</taxon>
        <taxon>Marinobacter</taxon>
    </lineage>
</organism>
<dbReference type="RefSeq" id="WP_092002943.1">
    <property type="nucleotide sequence ID" value="NZ_FOUR01000004.1"/>
</dbReference>
<keyword evidence="1" id="KW-0472">Membrane</keyword>
<dbReference type="GO" id="GO:0005886">
    <property type="term" value="C:plasma membrane"/>
    <property type="evidence" value="ECO:0007669"/>
    <property type="project" value="TreeGrafter"/>
</dbReference>
<protein>
    <submittedName>
        <fullName evidence="2">AmpE protein</fullName>
    </submittedName>
</protein>
<proteinExistence type="predicted"/>
<accession>A0A1I4W8K0</accession>
<dbReference type="AlphaFoldDB" id="A0A1I4W8K0"/>
<name>A0A1I4W8K0_9GAMM</name>
<keyword evidence="1" id="KW-0812">Transmembrane</keyword>
<evidence type="ECO:0000313" key="3">
    <source>
        <dbReference type="Proteomes" id="UP000199339"/>
    </source>
</evidence>
<keyword evidence="3" id="KW-1185">Reference proteome</keyword>
<gene>
    <name evidence="2" type="ORF">SAMN04487961_2155</name>
</gene>
<feature type="transmembrane region" description="Helical" evidence="1">
    <location>
        <begin position="274"/>
        <end position="294"/>
    </location>
</feature>
<dbReference type="PANTHER" id="PTHR38684">
    <property type="entry name" value="PROTEIN AMPE"/>
    <property type="match status" value="1"/>
</dbReference>
<dbReference type="GO" id="GO:0046677">
    <property type="term" value="P:response to antibiotic"/>
    <property type="evidence" value="ECO:0007669"/>
    <property type="project" value="TreeGrafter"/>
</dbReference>
<dbReference type="OrthoDB" id="9811967at2"/>